<evidence type="ECO:0000256" key="1">
    <source>
        <dbReference type="ARBA" id="ARBA00004123"/>
    </source>
</evidence>
<evidence type="ECO:0000256" key="8">
    <source>
        <dbReference type="SAM" id="MobiDB-lite"/>
    </source>
</evidence>
<dbReference type="EMBL" id="KV453842">
    <property type="protein sequence ID" value="ODV91285.1"/>
    <property type="molecule type" value="Genomic_DNA"/>
</dbReference>
<feature type="domain" description="Copper-fist" evidence="9">
    <location>
        <begin position="1"/>
        <end position="40"/>
    </location>
</feature>
<keyword evidence="11" id="KW-1185">Reference proteome</keyword>
<keyword evidence="7" id="KW-0539">Nucleus</keyword>
<dbReference type="PROSITE" id="PS50073">
    <property type="entry name" value="COPPER_FIST_2"/>
    <property type="match status" value="1"/>
</dbReference>
<evidence type="ECO:0000256" key="2">
    <source>
        <dbReference type="ARBA" id="ARBA00022723"/>
    </source>
</evidence>
<feature type="compositionally biased region" description="Low complexity" evidence="8">
    <location>
        <begin position="258"/>
        <end position="274"/>
    </location>
</feature>
<evidence type="ECO:0000313" key="10">
    <source>
        <dbReference type="EMBL" id="ODV91285.1"/>
    </source>
</evidence>
<dbReference type="GO" id="GO:0005507">
    <property type="term" value="F:copper ion binding"/>
    <property type="evidence" value="ECO:0007669"/>
    <property type="project" value="InterPro"/>
</dbReference>
<dbReference type="GO" id="GO:0000978">
    <property type="term" value="F:RNA polymerase II cis-regulatory region sequence-specific DNA binding"/>
    <property type="evidence" value="ECO:0007669"/>
    <property type="project" value="TreeGrafter"/>
</dbReference>
<organism evidence="10 11">
    <name type="scientific">Tortispora caseinolytica NRRL Y-17796</name>
    <dbReference type="NCBI Taxonomy" id="767744"/>
    <lineage>
        <taxon>Eukaryota</taxon>
        <taxon>Fungi</taxon>
        <taxon>Dikarya</taxon>
        <taxon>Ascomycota</taxon>
        <taxon>Saccharomycotina</taxon>
        <taxon>Trigonopsidomycetes</taxon>
        <taxon>Trigonopsidales</taxon>
        <taxon>Trigonopsidaceae</taxon>
        <taxon>Tortispora</taxon>
    </lineage>
</organism>
<evidence type="ECO:0000256" key="4">
    <source>
        <dbReference type="ARBA" id="ARBA00023008"/>
    </source>
</evidence>
<dbReference type="GO" id="GO:0045944">
    <property type="term" value="P:positive regulation of transcription by RNA polymerase II"/>
    <property type="evidence" value="ECO:0007669"/>
    <property type="project" value="TreeGrafter"/>
</dbReference>
<accession>A0A1E4THR5</accession>
<evidence type="ECO:0000256" key="7">
    <source>
        <dbReference type="ARBA" id="ARBA00023242"/>
    </source>
</evidence>
<dbReference type="GO" id="GO:0000981">
    <property type="term" value="F:DNA-binding transcription factor activity, RNA polymerase II-specific"/>
    <property type="evidence" value="ECO:0007669"/>
    <property type="project" value="TreeGrafter"/>
</dbReference>
<dbReference type="SMART" id="SM00412">
    <property type="entry name" value="Cu_FIST"/>
    <property type="match status" value="1"/>
</dbReference>
<dbReference type="OrthoDB" id="5600085at2759"/>
<evidence type="ECO:0000259" key="9">
    <source>
        <dbReference type="PROSITE" id="PS50073"/>
    </source>
</evidence>
<dbReference type="PROSITE" id="PS01119">
    <property type="entry name" value="COPPER_FIST_1"/>
    <property type="match status" value="1"/>
</dbReference>
<dbReference type="SMART" id="SM01090">
    <property type="entry name" value="Copper-fist"/>
    <property type="match status" value="1"/>
</dbReference>
<evidence type="ECO:0000256" key="6">
    <source>
        <dbReference type="ARBA" id="ARBA00023163"/>
    </source>
</evidence>
<gene>
    <name evidence="10" type="ORF">CANCADRAFT_44889</name>
</gene>
<feature type="region of interest" description="Disordered" evidence="8">
    <location>
        <begin position="258"/>
        <end position="292"/>
    </location>
</feature>
<keyword evidence="5" id="KW-0805">Transcription regulation</keyword>
<dbReference type="PRINTS" id="PR00617">
    <property type="entry name" value="COPPERFIST"/>
</dbReference>
<dbReference type="InterPro" id="IPR001083">
    <property type="entry name" value="Cu_fist_DNA-bd_dom"/>
</dbReference>
<dbReference type="InterPro" id="IPR036395">
    <property type="entry name" value="Cu_fist_DNA-bd_dom_sf"/>
</dbReference>
<dbReference type="PANTHER" id="PTHR28088:SF5">
    <property type="entry name" value="TRANSCRIPTIONAL ACTIVATOR HAA1-RELATED"/>
    <property type="match status" value="1"/>
</dbReference>
<comment type="subcellular location">
    <subcellularLocation>
        <location evidence="1">Nucleus</location>
    </subcellularLocation>
</comment>
<dbReference type="PANTHER" id="PTHR28088">
    <property type="entry name" value="TRANSCRIPTIONAL ACTIVATOR HAA1-RELATED"/>
    <property type="match status" value="1"/>
</dbReference>
<reference evidence="11" key="1">
    <citation type="submission" date="2016-02" db="EMBL/GenBank/DDBJ databases">
        <title>Comparative genomics of biotechnologically important yeasts.</title>
        <authorList>
            <consortium name="DOE Joint Genome Institute"/>
            <person name="Riley R."/>
            <person name="Haridas S."/>
            <person name="Wolfe K.H."/>
            <person name="Lopes M.R."/>
            <person name="Hittinger C.T."/>
            <person name="Goker M."/>
            <person name="Salamov A."/>
            <person name="Wisecaver J."/>
            <person name="Long T.M."/>
            <person name="Aerts A.L."/>
            <person name="Barry K."/>
            <person name="Choi C."/>
            <person name="Clum A."/>
            <person name="Coughlan A.Y."/>
            <person name="Deshpande S."/>
            <person name="Douglass A.P."/>
            <person name="Hanson S.J."/>
            <person name="Klenk H.-P."/>
            <person name="Labutti K."/>
            <person name="Lapidus A."/>
            <person name="Lindquist E."/>
            <person name="Lipzen A."/>
            <person name="Meier-Kolthoff J.P."/>
            <person name="Ohm R.A."/>
            <person name="Otillar R.P."/>
            <person name="Pangilinan J."/>
            <person name="Peng Y."/>
            <person name="Rokas A."/>
            <person name="Rosa C.A."/>
            <person name="Scheuner C."/>
            <person name="Sibirny A.A."/>
            <person name="Slot J.C."/>
            <person name="Stielow J.B."/>
            <person name="Sun H."/>
            <person name="Kurtzman C.P."/>
            <person name="Blackwell M."/>
            <person name="Jeffries T.W."/>
            <person name="Grigoriev I.V."/>
        </authorList>
    </citation>
    <scope>NUCLEOTIDE SEQUENCE [LARGE SCALE GENOMIC DNA]</scope>
    <source>
        <strain evidence="11">NRRL Y-17796</strain>
    </source>
</reference>
<name>A0A1E4THR5_9ASCO</name>
<dbReference type="Pfam" id="PF00649">
    <property type="entry name" value="Copper-fist"/>
    <property type="match status" value="1"/>
</dbReference>
<evidence type="ECO:0000256" key="3">
    <source>
        <dbReference type="ARBA" id="ARBA00022833"/>
    </source>
</evidence>
<keyword evidence="6" id="KW-0804">Transcription</keyword>
<dbReference type="FunFam" id="3.90.430.10:FF:000001">
    <property type="entry name" value="Copper fist DNA-binding protein"/>
    <property type="match status" value="1"/>
</dbReference>
<dbReference type="GO" id="GO:0006879">
    <property type="term" value="P:intracellular iron ion homeostasis"/>
    <property type="evidence" value="ECO:0007669"/>
    <property type="project" value="TreeGrafter"/>
</dbReference>
<dbReference type="Proteomes" id="UP000095023">
    <property type="component" value="Unassembled WGS sequence"/>
</dbReference>
<evidence type="ECO:0000313" key="11">
    <source>
        <dbReference type="Proteomes" id="UP000095023"/>
    </source>
</evidence>
<dbReference type="GO" id="GO:0005634">
    <property type="term" value="C:nucleus"/>
    <property type="evidence" value="ECO:0007669"/>
    <property type="project" value="UniProtKB-SubCell"/>
</dbReference>
<dbReference type="Gene3D" id="3.90.430.10">
    <property type="entry name" value="Copper fist DNA-binding domain"/>
    <property type="match status" value="1"/>
</dbReference>
<keyword evidence="3" id="KW-0862">Zinc</keyword>
<dbReference type="SUPFAM" id="SSF57879">
    <property type="entry name" value="Zinc domain conserved in yeast copper-regulated transcription factors"/>
    <property type="match status" value="1"/>
</dbReference>
<keyword evidence="4" id="KW-0186">Copper</keyword>
<dbReference type="InterPro" id="IPR051763">
    <property type="entry name" value="Copper_Homeo_Regul"/>
</dbReference>
<proteinExistence type="predicted"/>
<dbReference type="AlphaFoldDB" id="A0A1E4THR5"/>
<protein>
    <recommendedName>
        <fullName evidence="9">Copper-fist domain-containing protein</fullName>
    </recommendedName>
</protein>
<evidence type="ECO:0000256" key="5">
    <source>
        <dbReference type="ARBA" id="ARBA00023015"/>
    </source>
</evidence>
<keyword evidence="2" id="KW-0479">Metal-binding</keyword>
<sequence>MILVEGEKYACMRCIRGHRSSSCNHSRRPLLQVRRRGRPVASDDKRAAVIPQGSCDCGVAAIVVPTRAAMGDRDGKVLEIQGDYKRIESEIDITGATSCSHKYDNTDSIAMAMDDEQNFMNDINYFDTPLSSVNRLSQCCSSKNLHFAKLPISAPVSAPVSAPPSAPTSTPVSRCASPMINDTNISSEVPDFVHQQPTFVANVRPSISTVKKCEEPAPHCHFQGSSECDAYTGDIESQMKKFMASVITADTELDSSLPSLMPSSSASHCSTSSDHSLEGQTTERTGGCCGNSGFRNDQLQSVQLKARNGGDNDHTFVVTTCPPVTRHVHYEEPEPSMMSEQQPFGFETDSSDITEFKDLPSSTFLSDKDADINGLDFELGLPYDYNNADDLFDVYFTSQCNVPGMPCACGEDCSCYGCLTHKQVKMESMN</sequence>
<dbReference type="GO" id="GO:0006878">
    <property type="term" value="P:intracellular copper ion homeostasis"/>
    <property type="evidence" value="ECO:0007669"/>
    <property type="project" value="TreeGrafter"/>
</dbReference>